<evidence type="ECO:0000256" key="9">
    <source>
        <dbReference type="RuleBase" id="RU361166"/>
    </source>
</evidence>
<feature type="active site" evidence="8">
    <location>
        <position position="391"/>
    </location>
</feature>
<evidence type="ECO:0000256" key="7">
    <source>
        <dbReference type="ARBA" id="ARBA00023326"/>
    </source>
</evidence>
<organism evidence="11 12">
    <name type="scientific">Hibiscus sabdariffa</name>
    <name type="common">roselle</name>
    <dbReference type="NCBI Taxonomy" id="183260"/>
    <lineage>
        <taxon>Eukaryota</taxon>
        <taxon>Viridiplantae</taxon>
        <taxon>Streptophyta</taxon>
        <taxon>Embryophyta</taxon>
        <taxon>Tracheophyta</taxon>
        <taxon>Spermatophyta</taxon>
        <taxon>Magnoliopsida</taxon>
        <taxon>eudicotyledons</taxon>
        <taxon>Gunneridae</taxon>
        <taxon>Pentapetalae</taxon>
        <taxon>rosids</taxon>
        <taxon>malvids</taxon>
        <taxon>Malvales</taxon>
        <taxon>Malvaceae</taxon>
        <taxon>Malvoideae</taxon>
        <taxon>Hibiscus</taxon>
    </lineage>
</organism>
<keyword evidence="4 9" id="KW-0136">Cellulose degradation</keyword>
<dbReference type="InterPro" id="IPR012341">
    <property type="entry name" value="6hp_glycosidase-like_sf"/>
</dbReference>
<dbReference type="InterPro" id="IPR008928">
    <property type="entry name" value="6-hairpin_glycosidase_sf"/>
</dbReference>
<dbReference type="SUPFAM" id="SSF48208">
    <property type="entry name" value="Six-hairpin glycosidases"/>
    <property type="match status" value="1"/>
</dbReference>
<keyword evidence="9" id="KW-0732">Signal</keyword>
<evidence type="ECO:0000256" key="3">
    <source>
        <dbReference type="ARBA" id="ARBA00022801"/>
    </source>
</evidence>
<reference evidence="11 12" key="1">
    <citation type="journal article" date="2024" name="G3 (Bethesda)">
        <title>Genome assembly of Hibiscus sabdariffa L. provides insights into metabolisms of medicinal natural products.</title>
        <authorList>
            <person name="Kim T."/>
        </authorList>
    </citation>
    <scope>NUCLEOTIDE SEQUENCE [LARGE SCALE GENOMIC DNA]</scope>
    <source>
        <strain evidence="11">TK-2024</strain>
        <tissue evidence="11">Old leaves</tissue>
    </source>
</reference>
<evidence type="ECO:0000256" key="4">
    <source>
        <dbReference type="ARBA" id="ARBA00023001"/>
    </source>
</evidence>
<evidence type="ECO:0000256" key="6">
    <source>
        <dbReference type="ARBA" id="ARBA00023295"/>
    </source>
</evidence>
<evidence type="ECO:0000256" key="5">
    <source>
        <dbReference type="ARBA" id="ARBA00023277"/>
    </source>
</evidence>
<protein>
    <recommendedName>
        <fullName evidence="9">Endoglucanase</fullName>
        <ecNumber evidence="9">3.2.1.4</ecNumber>
    </recommendedName>
</protein>
<keyword evidence="7 8" id="KW-0624">Polysaccharide degradation</keyword>
<dbReference type="Pfam" id="PF00759">
    <property type="entry name" value="Glyco_hydro_9"/>
    <property type="match status" value="1"/>
</dbReference>
<keyword evidence="5 8" id="KW-0119">Carbohydrate metabolism</keyword>
<accession>A0ABR2NFQ1</accession>
<comment type="catalytic activity">
    <reaction evidence="1 9">
        <text>Endohydrolysis of (1-&gt;4)-beta-D-glucosidic linkages in cellulose, lichenin and cereal beta-D-glucans.</text>
        <dbReference type="EC" id="3.2.1.4"/>
    </reaction>
</comment>
<evidence type="ECO:0000256" key="1">
    <source>
        <dbReference type="ARBA" id="ARBA00000966"/>
    </source>
</evidence>
<gene>
    <name evidence="11" type="ORF">V6N11_066471</name>
</gene>
<evidence type="ECO:0000259" key="10">
    <source>
        <dbReference type="Pfam" id="PF00759"/>
    </source>
</evidence>
<dbReference type="Proteomes" id="UP001396334">
    <property type="component" value="Unassembled WGS sequence"/>
</dbReference>
<comment type="caution">
    <text evidence="11">The sequence shown here is derived from an EMBL/GenBank/DDBJ whole genome shotgun (WGS) entry which is preliminary data.</text>
</comment>
<dbReference type="PANTHER" id="PTHR22298">
    <property type="entry name" value="ENDO-1,4-BETA-GLUCANASE"/>
    <property type="match status" value="1"/>
</dbReference>
<dbReference type="PROSITE" id="PS00592">
    <property type="entry name" value="GH9_2"/>
    <property type="match status" value="1"/>
</dbReference>
<dbReference type="EC" id="3.2.1.4" evidence="9"/>
<proteinExistence type="inferred from homology"/>
<comment type="similarity">
    <text evidence="2 8 9">Belongs to the glycosyl hydrolase 9 (cellulase E) family.</text>
</comment>
<sequence>MGPVVAWLALFLGYIVSVKGLDFNYTEALSKSIIFLEAQRSGKLPSNNRVFDFRLKWIQEDLVGGYYDAGDNVKYGLPMAFTITTLAWSAIAYQSELESACEWKNVKDAIRWGTDYFLKTASRHRKLYVEVGDPVKDHKCWMRPENLKGPRRVLQIDEKTPGSEIAGETSAAMAASSMVFRHTDALYARELLKKAKRLFRFAKDHKKTFDGECPFYCSFSGFNDELSWAAAWLYSATHRIKYFKYLTEEAVSASVDEFNWDLKFAGTQILLSKFFFEGTREFRTFNENADSYICSVLPQSPYHETYMTPGGLLHLRDGANLQYATGASLLFSVYGDLLKKFNRKIKCGNKPFESKHLLAFAKQQMDYILGRNPQQRSYMVGFGKNPPKQAHHRGASIPLSEAKSNVDCGTSFTKWFNRNAPNPNELTGAILGGPDKKDKFSDLRWTSVYTEPCTYVNSLAVGALAKLTRPLQKS</sequence>
<dbReference type="InterPro" id="IPR018221">
    <property type="entry name" value="Glyco_hydro_9_His_AS"/>
</dbReference>
<evidence type="ECO:0000313" key="11">
    <source>
        <dbReference type="EMBL" id="KAK8974930.1"/>
    </source>
</evidence>
<keyword evidence="3 8" id="KW-0378">Hydrolase</keyword>
<feature type="chain" id="PRO_5044997392" description="Endoglucanase" evidence="9">
    <location>
        <begin position="21"/>
        <end position="474"/>
    </location>
</feature>
<keyword evidence="12" id="KW-1185">Reference proteome</keyword>
<dbReference type="EMBL" id="JBBPBN010000156">
    <property type="protein sequence ID" value="KAK8974930.1"/>
    <property type="molecule type" value="Genomic_DNA"/>
</dbReference>
<keyword evidence="6 8" id="KW-0326">Glycosidase</keyword>
<dbReference type="Gene3D" id="1.50.10.10">
    <property type="match status" value="1"/>
</dbReference>
<feature type="domain" description="Glycoside hydrolase family 9" evidence="10">
    <location>
        <begin position="25"/>
        <end position="464"/>
    </location>
</feature>
<feature type="signal peptide" evidence="9">
    <location>
        <begin position="1"/>
        <end position="20"/>
    </location>
</feature>
<name>A0ABR2NFQ1_9ROSI</name>
<evidence type="ECO:0000256" key="2">
    <source>
        <dbReference type="ARBA" id="ARBA00007072"/>
    </source>
</evidence>
<evidence type="ECO:0000313" key="12">
    <source>
        <dbReference type="Proteomes" id="UP001396334"/>
    </source>
</evidence>
<evidence type="ECO:0000256" key="8">
    <source>
        <dbReference type="PROSITE-ProRule" id="PRU10059"/>
    </source>
</evidence>
<dbReference type="InterPro" id="IPR001701">
    <property type="entry name" value="Glyco_hydro_9"/>
</dbReference>